<dbReference type="InParanoid" id="A0A482X9A5"/>
<evidence type="ECO:0000256" key="2">
    <source>
        <dbReference type="SAM" id="MobiDB-lite"/>
    </source>
</evidence>
<reference evidence="3 4" key="1">
    <citation type="journal article" date="2017" name="Gigascience">
        <title>Genome sequence of the small brown planthopper, Laodelphax striatellus.</title>
        <authorList>
            <person name="Zhu J."/>
            <person name="Jiang F."/>
            <person name="Wang X."/>
            <person name="Yang P."/>
            <person name="Bao Y."/>
            <person name="Zhao W."/>
            <person name="Wang W."/>
            <person name="Lu H."/>
            <person name="Wang Q."/>
            <person name="Cui N."/>
            <person name="Li J."/>
            <person name="Chen X."/>
            <person name="Luo L."/>
            <person name="Yu J."/>
            <person name="Kang L."/>
            <person name="Cui F."/>
        </authorList>
    </citation>
    <scope>NUCLEOTIDE SEQUENCE [LARGE SCALE GENOMIC DNA]</scope>
    <source>
        <strain evidence="3">Lst14</strain>
    </source>
</reference>
<comment type="caution">
    <text evidence="3">The sequence shown here is derived from an EMBL/GenBank/DDBJ whole genome shotgun (WGS) entry which is preliminary data.</text>
</comment>
<dbReference type="SMR" id="A0A482X9A5"/>
<sequence length="341" mass="37677">MVDAENSSIIQSSPSKKCGSSSEKDSNVIGETVATVEDDIPSKGKIEDESNSNNVSFELVEKFQDTSAVNTSHDDKVDDDTENSTQPVADQLECKKLSESSPSKVAKSPKSSPSKVCSPRKHSSAQLSKIGAVLVPMCQRLPTESNSPSKSVEPISAFPEKVVCNKDASGRKVLDSDSDSDDSDLPLEIPSKDISQKKSPHSTDSKHVTTKLTPSPNKVLKIIKPVQSEKLYEMKTLIKSIFEAQPISNPVKTLDESQEETSTGLDELRMSRKEWTLIMKEAFDDALVPLRNDILEIRKELSDLKTLRRKEEEEKSKHLEENMEECPCRLWALSSKLSISV</sequence>
<gene>
    <name evidence="3" type="ORF">LSTR_LSTR016355</name>
</gene>
<feature type="compositionally biased region" description="Polar residues" evidence="2">
    <location>
        <begin position="1"/>
        <end position="11"/>
    </location>
</feature>
<proteinExistence type="predicted"/>
<dbReference type="EMBL" id="QKKF02014850">
    <property type="protein sequence ID" value="RZF42545.1"/>
    <property type="molecule type" value="Genomic_DNA"/>
</dbReference>
<feature type="compositionally biased region" description="Low complexity" evidence="2">
    <location>
        <begin position="12"/>
        <end position="21"/>
    </location>
</feature>
<dbReference type="AlphaFoldDB" id="A0A482X9A5"/>
<feature type="compositionally biased region" description="Acidic residues" evidence="2">
    <location>
        <begin position="176"/>
        <end position="185"/>
    </location>
</feature>
<feature type="coiled-coil region" evidence="1">
    <location>
        <begin position="294"/>
        <end position="321"/>
    </location>
</feature>
<organism evidence="3 4">
    <name type="scientific">Laodelphax striatellus</name>
    <name type="common">Small brown planthopper</name>
    <name type="synonym">Delphax striatella</name>
    <dbReference type="NCBI Taxonomy" id="195883"/>
    <lineage>
        <taxon>Eukaryota</taxon>
        <taxon>Metazoa</taxon>
        <taxon>Ecdysozoa</taxon>
        <taxon>Arthropoda</taxon>
        <taxon>Hexapoda</taxon>
        <taxon>Insecta</taxon>
        <taxon>Pterygota</taxon>
        <taxon>Neoptera</taxon>
        <taxon>Paraneoptera</taxon>
        <taxon>Hemiptera</taxon>
        <taxon>Auchenorrhyncha</taxon>
        <taxon>Fulgoroidea</taxon>
        <taxon>Delphacidae</taxon>
        <taxon>Criomorphinae</taxon>
        <taxon>Laodelphax</taxon>
    </lineage>
</organism>
<keyword evidence="1" id="KW-0175">Coiled coil</keyword>
<dbReference type="OrthoDB" id="10670231at2759"/>
<accession>A0A482X9A5</accession>
<evidence type="ECO:0000313" key="4">
    <source>
        <dbReference type="Proteomes" id="UP000291343"/>
    </source>
</evidence>
<protein>
    <submittedName>
        <fullName evidence="3">Uncharacterized protein</fullName>
    </submittedName>
</protein>
<dbReference type="Proteomes" id="UP000291343">
    <property type="component" value="Unassembled WGS sequence"/>
</dbReference>
<evidence type="ECO:0000313" key="3">
    <source>
        <dbReference type="EMBL" id="RZF42545.1"/>
    </source>
</evidence>
<feature type="region of interest" description="Disordered" evidence="2">
    <location>
        <begin position="141"/>
        <end position="212"/>
    </location>
</feature>
<evidence type="ECO:0000256" key="1">
    <source>
        <dbReference type="SAM" id="Coils"/>
    </source>
</evidence>
<keyword evidence="4" id="KW-1185">Reference proteome</keyword>
<feature type="compositionally biased region" description="Basic and acidic residues" evidence="2">
    <location>
        <begin position="190"/>
        <end position="207"/>
    </location>
</feature>
<feature type="region of interest" description="Disordered" evidence="2">
    <location>
        <begin position="1"/>
        <end position="128"/>
    </location>
</feature>
<feature type="compositionally biased region" description="Low complexity" evidence="2">
    <location>
        <begin position="99"/>
        <end position="117"/>
    </location>
</feature>
<name>A0A482X9A5_LAOST</name>